<evidence type="ECO:0000313" key="13">
    <source>
        <dbReference type="EMBL" id="KRX00233.1"/>
    </source>
</evidence>
<dbReference type="GO" id="GO:0090486">
    <property type="term" value="F:small RNA 2'-O-methyltransferase activity"/>
    <property type="evidence" value="ECO:0007669"/>
    <property type="project" value="UniProtKB-EC"/>
</dbReference>
<evidence type="ECO:0000313" key="14">
    <source>
        <dbReference type="Proteomes" id="UP000054937"/>
    </source>
</evidence>
<evidence type="ECO:0000256" key="5">
    <source>
        <dbReference type="ARBA" id="ARBA00022679"/>
    </source>
</evidence>
<dbReference type="GO" id="GO:0030422">
    <property type="term" value="P:siRNA processing"/>
    <property type="evidence" value="ECO:0007669"/>
    <property type="project" value="TreeGrafter"/>
</dbReference>
<dbReference type="Proteomes" id="UP000054937">
    <property type="component" value="Unassembled WGS sequence"/>
</dbReference>
<keyword evidence="14" id="KW-1185">Reference proteome</keyword>
<keyword evidence="10" id="KW-0943">RNA-mediated gene silencing</keyword>
<proteinExistence type="inferred from homology"/>
<dbReference type="PANTHER" id="PTHR21404:SF3">
    <property type="entry name" value="SMALL RNA 2'-O-METHYLTRANSFERASE"/>
    <property type="match status" value="1"/>
</dbReference>
<evidence type="ECO:0000256" key="10">
    <source>
        <dbReference type="ARBA" id="ARBA00023158"/>
    </source>
</evidence>
<evidence type="ECO:0000256" key="12">
    <source>
        <dbReference type="ARBA" id="ARBA00048418"/>
    </source>
</evidence>
<dbReference type="GO" id="GO:0046872">
    <property type="term" value="F:metal ion binding"/>
    <property type="evidence" value="ECO:0007669"/>
    <property type="project" value="UniProtKB-KW"/>
</dbReference>
<dbReference type="GO" id="GO:0005737">
    <property type="term" value="C:cytoplasm"/>
    <property type="evidence" value="ECO:0007669"/>
    <property type="project" value="TreeGrafter"/>
</dbReference>
<name>A0A0V0QDF6_PSEPJ</name>
<dbReference type="EMBL" id="LDAU01000194">
    <property type="protein sequence ID" value="KRX00233.1"/>
    <property type="molecule type" value="Genomic_DNA"/>
</dbReference>
<evidence type="ECO:0000256" key="9">
    <source>
        <dbReference type="ARBA" id="ARBA00022884"/>
    </source>
</evidence>
<evidence type="ECO:0000256" key="2">
    <source>
        <dbReference type="ARBA" id="ARBA00009026"/>
    </source>
</evidence>
<keyword evidence="6" id="KW-0949">S-adenosyl-L-methionine</keyword>
<comment type="similarity">
    <text evidence="2">Belongs to the methyltransferase superfamily. HEN1 family.</text>
</comment>
<organism evidence="13 14">
    <name type="scientific">Pseudocohnilembus persalinus</name>
    <name type="common">Ciliate</name>
    <dbReference type="NCBI Taxonomy" id="266149"/>
    <lineage>
        <taxon>Eukaryota</taxon>
        <taxon>Sar</taxon>
        <taxon>Alveolata</taxon>
        <taxon>Ciliophora</taxon>
        <taxon>Intramacronucleata</taxon>
        <taxon>Oligohymenophorea</taxon>
        <taxon>Scuticociliatia</taxon>
        <taxon>Philasterida</taxon>
        <taxon>Pseudocohnilembidae</taxon>
        <taxon>Pseudocohnilembus</taxon>
    </lineage>
</organism>
<dbReference type="InParanoid" id="A0A0V0QDF6"/>
<gene>
    <name evidence="13" type="ORF">PPERSA_10732</name>
</gene>
<dbReference type="GO" id="GO:0003723">
    <property type="term" value="F:RNA binding"/>
    <property type="evidence" value="ECO:0007669"/>
    <property type="project" value="UniProtKB-KW"/>
</dbReference>
<dbReference type="AlphaFoldDB" id="A0A0V0QDF6"/>
<accession>A0A0V0QDF6</accession>
<dbReference type="OrthoDB" id="313126at2759"/>
<comment type="caution">
    <text evidence="13">The sequence shown here is derived from an EMBL/GenBank/DDBJ whole genome shotgun (WGS) entry which is preliminary data.</text>
</comment>
<evidence type="ECO:0000256" key="3">
    <source>
        <dbReference type="ARBA" id="ARBA00021330"/>
    </source>
</evidence>
<dbReference type="OMA" id="ASQICIF"/>
<dbReference type="EC" id="2.1.1.386" evidence="11"/>
<evidence type="ECO:0000256" key="11">
    <source>
        <dbReference type="ARBA" id="ARBA00035025"/>
    </source>
</evidence>
<keyword evidence="4" id="KW-0489">Methyltransferase</keyword>
<comment type="catalytic activity">
    <reaction evidence="12">
        <text>small RNA 3'-end nucleotide + S-adenosyl-L-methionine = small RNA 3'-end 2'-O-methylnucleotide + S-adenosyl-L-homocysteine + H(+)</text>
        <dbReference type="Rhea" id="RHEA:37887"/>
        <dbReference type="Rhea" id="RHEA-COMP:10415"/>
        <dbReference type="Rhea" id="RHEA-COMP:10416"/>
        <dbReference type="ChEBI" id="CHEBI:15378"/>
        <dbReference type="ChEBI" id="CHEBI:57856"/>
        <dbReference type="ChEBI" id="CHEBI:59789"/>
        <dbReference type="ChEBI" id="CHEBI:74896"/>
        <dbReference type="ChEBI" id="CHEBI:74898"/>
        <dbReference type="EC" id="2.1.1.386"/>
    </reaction>
</comment>
<evidence type="ECO:0000256" key="4">
    <source>
        <dbReference type="ARBA" id="ARBA00022603"/>
    </source>
</evidence>
<evidence type="ECO:0000256" key="1">
    <source>
        <dbReference type="ARBA" id="ARBA00001946"/>
    </source>
</evidence>
<evidence type="ECO:0000256" key="7">
    <source>
        <dbReference type="ARBA" id="ARBA00022723"/>
    </source>
</evidence>
<sequence length="227" mass="27538">MINCVAEHYENDVFYDSIGMRLWEKRYLWLIDIGCAEGKLIQRLTRSEEYTQLVAMDIDDEVLEQAKFNLYPETLQDMVKNYREQQLEVSLYQGSILEKYPLIKEKQLEACTLIEIIEHLQLEDLDQLNEVVFGYYNFPYIFITTPNKDFNVYFKYKGEQMRHWDHKYEFTQNEFKQYCQNICEKYNYEVQYDGIGEHKHENTKNGYCSQAAIFKRKEVNQLRCYFK</sequence>
<reference evidence="13 14" key="1">
    <citation type="journal article" date="2015" name="Sci. Rep.">
        <title>Genome of the facultative scuticociliatosis pathogen Pseudocohnilembus persalinus provides insight into its virulence through horizontal gene transfer.</title>
        <authorList>
            <person name="Xiong J."/>
            <person name="Wang G."/>
            <person name="Cheng J."/>
            <person name="Tian M."/>
            <person name="Pan X."/>
            <person name="Warren A."/>
            <person name="Jiang C."/>
            <person name="Yuan D."/>
            <person name="Miao W."/>
        </authorList>
    </citation>
    <scope>NUCLEOTIDE SEQUENCE [LARGE SCALE GENOMIC DNA]</scope>
    <source>
        <strain evidence="13">36N120E</strain>
    </source>
</reference>
<keyword evidence="9" id="KW-0694">RNA-binding</keyword>
<dbReference type="Gene3D" id="3.40.50.150">
    <property type="entry name" value="Vaccinia Virus protein VP39"/>
    <property type="match status" value="1"/>
</dbReference>
<dbReference type="PANTHER" id="PTHR21404">
    <property type="entry name" value="HEN1"/>
    <property type="match status" value="1"/>
</dbReference>
<keyword evidence="7" id="KW-0479">Metal-binding</keyword>
<dbReference type="InterPro" id="IPR029063">
    <property type="entry name" value="SAM-dependent_MTases_sf"/>
</dbReference>
<dbReference type="InterPro" id="IPR026610">
    <property type="entry name" value="Hen1"/>
</dbReference>
<comment type="cofactor">
    <cofactor evidence="1">
        <name>Mg(2+)</name>
        <dbReference type="ChEBI" id="CHEBI:18420"/>
    </cofactor>
</comment>
<evidence type="ECO:0000256" key="8">
    <source>
        <dbReference type="ARBA" id="ARBA00022842"/>
    </source>
</evidence>
<evidence type="ECO:0000256" key="6">
    <source>
        <dbReference type="ARBA" id="ARBA00022691"/>
    </source>
</evidence>
<keyword evidence="8" id="KW-0460">Magnesium</keyword>
<protein>
    <recommendedName>
        <fullName evidence="3">Small RNA 2'-O-methyltransferase</fullName>
        <ecNumber evidence="11">2.1.1.386</ecNumber>
    </recommendedName>
</protein>
<dbReference type="SUPFAM" id="SSF53335">
    <property type="entry name" value="S-adenosyl-L-methionine-dependent methyltransferases"/>
    <property type="match status" value="1"/>
</dbReference>
<dbReference type="GO" id="GO:0001510">
    <property type="term" value="P:RNA methylation"/>
    <property type="evidence" value="ECO:0007669"/>
    <property type="project" value="InterPro"/>
</dbReference>
<dbReference type="GO" id="GO:0005634">
    <property type="term" value="C:nucleus"/>
    <property type="evidence" value="ECO:0007669"/>
    <property type="project" value="TreeGrafter"/>
</dbReference>
<keyword evidence="5" id="KW-0808">Transferase</keyword>